<evidence type="ECO:0000256" key="1">
    <source>
        <dbReference type="SAM" id="MobiDB-lite"/>
    </source>
</evidence>
<dbReference type="AlphaFoldDB" id="A0A1J0WHV2"/>
<gene>
    <name evidence="3" type="ORF">BOO69_11225</name>
</gene>
<dbReference type="Gene3D" id="1.25.40.10">
    <property type="entry name" value="Tetratricopeptide repeat domain"/>
    <property type="match status" value="2"/>
</dbReference>
<sequence>MDVRLYSPFLNPNFAYRALGEWMPIIATPDKIDLAEFDLVLVFHQAVSRFLCFQSPEALFGENRPIFAYFHLSPFEPFEAPGLVAQRLLGDITFANSLETKNDLARLGAKDVRLFENPAPAEFSLSSKPKKSLTRILSVSSHLPPELSNAFELLYDRGIEVYRIGRQADFRRVRPYDLEDHDAVVTIGKTVQYGLRAGRPVFCYDHFQGPGWLGLEQETSSFAESANANFSGRDYPIKRSPEQLADAIEAGYARARKQALSFSSALPDCYKLEKQVDLLIEETRRLKAKRRPSSVDWAAARVDLLAESRVYDLVDRAYQEAKGIPALLAASSPAVKADKGPLKSQMLRSPSPGSPMVIAAFSFRYDAHLVDGLLENIGPAIHGYVAWDDREADLLDLFSEETSRQSALFNKARSLGADWIFAVDPDERFEDGLAYQIGPMTKDFGPVLWTFECREMFSPDSYRTDGVWGLRQRIRLYPCLPGMEPQRQRFHGSWTRNALGLHQRQSRLNFYHLRMATPLRRKMRRDLYAKLDADRSSQPLGYDYLDDDRGQVLETIPADRSFSPAHTEDGGTWASPELQHDPGPLAPDPLRSQTKRLQDTWRLGGYENAMHVALDILKNFPTHPDITLWAADCAARAGLWDRALELAQPIRVQDPEALMARVIVCRAQKELGLVTQARKCLAEIETLANGSLLYQTLADSLPKRRLLRRSSSSTLWQRWIDGPAALIEGSRIEDCDTSVVVLSLGAPIEVIDAVESLLQQSVVPEITVVNSGGGDIIGLMAPYRDHIRLITTDTRLYAGAARNVGIDASKGRYVSFLASDCTVCAENIRTRQKLHRQGARAVSAFVEPETPENIHQSLAALLLHSSRSPNSMVFQDQNYSLSLDRSVFEDFGYFPTGMRIGEDTYLKNSLTGQIEIVSDPRIRIRHRYPGSATALRQDIAKRARRRVRGLFFPYFGSSQQLRQVVNSAFEGRRVATEKALAMRKEEFDPDSLPQLRNDLAALLHLERWESLKEGEKILRARQLQKQALATLSTDKPQADALILDALEQFPEAPGLYCNLADIRSGTRSTTEVMHSISMLTKAARIDPGNADILHRLMAFQLSMGLDSDASRALEQACLMAPRRKEIWARHAPLPGDVHRPMRVYCLQRMFFLDPFDRSTSDTIAENYRHAGNLTCHQALIEFTQALFET</sequence>
<dbReference type="Proteomes" id="UP000181897">
    <property type="component" value="Chromosome"/>
</dbReference>
<dbReference type="Pfam" id="PF00535">
    <property type="entry name" value="Glycos_transf_2"/>
    <property type="match status" value="1"/>
</dbReference>
<feature type="domain" description="Glycosyltransferase 2-like" evidence="2">
    <location>
        <begin position="739"/>
        <end position="842"/>
    </location>
</feature>
<dbReference type="SUPFAM" id="SSF48452">
    <property type="entry name" value="TPR-like"/>
    <property type="match status" value="2"/>
</dbReference>
<proteinExistence type="predicted"/>
<protein>
    <recommendedName>
        <fullName evidence="2">Glycosyltransferase 2-like domain-containing protein</fullName>
    </recommendedName>
</protein>
<feature type="region of interest" description="Disordered" evidence="1">
    <location>
        <begin position="556"/>
        <end position="591"/>
    </location>
</feature>
<dbReference type="InterPro" id="IPR029044">
    <property type="entry name" value="Nucleotide-diphossugar_trans"/>
</dbReference>
<dbReference type="STRING" id="1917485.BOO69_11225"/>
<name>A0A1J0WHV2_9RHOB</name>
<dbReference type="InterPro" id="IPR001173">
    <property type="entry name" value="Glyco_trans_2-like"/>
</dbReference>
<evidence type="ECO:0000313" key="3">
    <source>
        <dbReference type="EMBL" id="APE43916.1"/>
    </source>
</evidence>
<organism evidence="3 4">
    <name type="scientific">Sulfitobacter alexandrii</name>
    <dbReference type="NCBI Taxonomy" id="1917485"/>
    <lineage>
        <taxon>Bacteria</taxon>
        <taxon>Pseudomonadati</taxon>
        <taxon>Pseudomonadota</taxon>
        <taxon>Alphaproteobacteria</taxon>
        <taxon>Rhodobacterales</taxon>
        <taxon>Roseobacteraceae</taxon>
        <taxon>Sulfitobacter</taxon>
    </lineage>
</organism>
<keyword evidence="4" id="KW-1185">Reference proteome</keyword>
<dbReference type="EMBL" id="CP018076">
    <property type="protein sequence ID" value="APE43916.1"/>
    <property type="molecule type" value="Genomic_DNA"/>
</dbReference>
<dbReference type="Gene3D" id="3.90.550.10">
    <property type="entry name" value="Spore Coat Polysaccharide Biosynthesis Protein SpsA, Chain A"/>
    <property type="match status" value="1"/>
</dbReference>
<accession>A0A1J0WHV2</accession>
<evidence type="ECO:0000313" key="4">
    <source>
        <dbReference type="Proteomes" id="UP000181897"/>
    </source>
</evidence>
<reference evidence="3 4" key="1">
    <citation type="submission" date="2016-11" db="EMBL/GenBank/DDBJ databases">
        <title>Complete genome sequence of Sulfitobacter sp. AM1-D1, a toxic bacteria associated with marine dinoflagellate Alexandrium minutum in East China Sea.</title>
        <authorList>
            <person name="Yang Q."/>
            <person name="Zhang X."/>
            <person name="Tian X."/>
        </authorList>
    </citation>
    <scope>NUCLEOTIDE SEQUENCE [LARGE SCALE GENOMIC DNA]</scope>
    <source>
        <strain evidence="3 4">AM1-D1</strain>
    </source>
</reference>
<dbReference type="SUPFAM" id="SSF53448">
    <property type="entry name" value="Nucleotide-diphospho-sugar transferases"/>
    <property type="match status" value="1"/>
</dbReference>
<dbReference type="InterPro" id="IPR011990">
    <property type="entry name" value="TPR-like_helical_dom_sf"/>
</dbReference>
<evidence type="ECO:0000259" key="2">
    <source>
        <dbReference type="Pfam" id="PF00535"/>
    </source>
</evidence>
<dbReference type="KEGG" id="suam:BOO69_11225"/>